<evidence type="ECO:0000256" key="2">
    <source>
        <dbReference type="SAM" id="MobiDB-lite"/>
    </source>
</evidence>
<sequence length="287" mass="29868">MRRQSEQAAGSGGGRDTAGPGVGVRLTRKGRLLVSLTSVCALAAAAGGSAWVAQRAKEGGRTSSAGAQVPGTAAPADTAPAGGRPGEPAGSLRESAGLGPRTAAAVPAASRQVLVVTGKDKDSPDAQAVLYERREGRWQARERWPARNGTRGWTPDHRSGDLRSPVGVYELSDSGGRLARPEGTKLPYHRDDLFVASGRSDGGNSLDGTFDYVVAVDYNRAVGVSPLDRSRPQGEAKGGGIWLHVDHGDGTQGCVTLRRDHIRKLLAALDPQDRPVVVMGDARSLAS</sequence>
<dbReference type="Proteomes" id="UP001596523">
    <property type="component" value="Unassembled WGS sequence"/>
</dbReference>
<evidence type="ECO:0000313" key="6">
    <source>
        <dbReference type="Proteomes" id="UP001596523"/>
    </source>
</evidence>
<gene>
    <name evidence="5" type="ORF">ACFQVC_34150</name>
</gene>
<evidence type="ECO:0000256" key="3">
    <source>
        <dbReference type="SAM" id="Phobius"/>
    </source>
</evidence>
<reference evidence="6" key="1">
    <citation type="journal article" date="2019" name="Int. J. Syst. Evol. Microbiol.">
        <title>The Global Catalogue of Microorganisms (GCM) 10K type strain sequencing project: providing services to taxonomists for standard genome sequencing and annotation.</title>
        <authorList>
            <consortium name="The Broad Institute Genomics Platform"/>
            <consortium name="The Broad Institute Genome Sequencing Center for Infectious Disease"/>
            <person name="Wu L."/>
            <person name="Ma J."/>
        </authorList>
    </citation>
    <scope>NUCLEOTIDE SEQUENCE [LARGE SCALE GENOMIC DNA]</scope>
    <source>
        <strain evidence="6">SYNS20</strain>
    </source>
</reference>
<evidence type="ECO:0000256" key="1">
    <source>
        <dbReference type="PROSITE-ProRule" id="PRU01373"/>
    </source>
</evidence>
<feature type="region of interest" description="Disordered" evidence="2">
    <location>
        <begin position="61"/>
        <end position="103"/>
    </location>
</feature>
<feature type="region of interest" description="Disordered" evidence="2">
    <location>
        <begin position="1"/>
        <end position="23"/>
    </location>
</feature>
<feature type="transmembrane region" description="Helical" evidence="3">
    <location>
        <begin position="32"/>
        <end position="53"/>
    </location>
</feature>
<dbReference type="InterPro" id="IPR005490">
    <property type="entry name" value="LD_TPept_cat_dom"/>
</dbReference>
<keyword evidence="6" id="KW-1185">Reference proteome</keyword>
<dbReference type="PANTHER" id="PTHR38589:SF1">
    <property type="entry name" value="BLR0621 PROTEIN"/>
    <property type="match status" value="1"/>
</dbReference>
<keyword evidence="3" id="KW-0472">Membrane</keyword>
<dbReference type="EMBL" id="JBHTCF010000020">
    <property type="protein sequence ID" value="MFC7309239.1"/>
    <property type="molecule type" value="Genomic_DNA"/>
</dbReference>
<feature type="active site" description="Nucleophile" evidence="1">
    <location>
        <position position="254"/>
    </location>
</feature>
<accession>A0ABW2JUD8</accession>
<feature type="domain" description="L,D-TPase catalytic" evidence="4">
    <location>
        <begin position="117"/>
        <end position="279"/>
    </location>
</feature>
<feature type="compositionally biased region" description="Low complexity" evidence="2">
    <location>
        <begin position="70"/>
        <end position="90"/>
    </location>
</feature>
<keyword evidence="1" id="KW-0133">Cell shape</keyword>
<dbReference type="Pfam" id="PF03734">
    <property type="entry name" value="YkuD"/>
    <property type="match status" value="1"/>
</dbReference>
<name>A0ABW2JUD8_9ACTN</name>
<keyword evidence="3" id="KW-1133">Transmembrane helix</keyword>
<organism evidence="5 6">
    <name type="scientific">Streptomyces monticola</name>
    <dbReference type="NCBI Taxonomy" id="2666263"/>
    <lineage>
        <taxon>Bacteria</taxon>
        <taxon>Bacillati</taxon>
        <taxon>Actinomycetota</taxon>
        <taxon>Actinomycetes</taxon>
        <taxon>Kitasatosporales</taxon>
        <taxon>Streptomycetaceae</taxon>
        <taxon>Streptomyces</taxon>
    </lineage>
</organism>
<keyword evidence="1" id="KW-0961">Cell wall biogenesis/degradation</keyword>
<keyword evidence="3" id="KW-0812">Transmembrane</keyword>
<evidence type="ECO:0000259" key="4">
    <source>
        <dbReference type="PROSITE" id="PS52029"/>
    </source>
</evidence>
<feature type="compositionally biased region" description="Gly residues" evidence="2">
    <location>
        <begin position="10"/>
        <end position="22"/>
    </location>
</feature>
<comment type="pathway">
    <text evidence="1">Cell wall biogenesis; peptidoglycan biosynthesis.</text>
</comment>
<dbReference type="PROSITE" id="PS52029">
    <property type="entry name" value="LD_TPASE"/>
    <property type="match status" value="1"/>
</dbReference>
<protein>
    <submittedName>
        <fullName evidence="5">L,D-transpeptidase family protein</fullName>
    </submittedName>
</protein>
<keyword evidence="1" id="KW-0573">Peptidoglycan synthesis</keyword>
<proteinExistence type="predicted"/>
<feature type="active site" description="Proton donor/acceptor" evidence="1">
    <location>
        <position position="244"/>
    </location>
</feature>
<dbReference type="RefSeq" id="WP_381837976.1">
    <property type="nucleotide sequence ID" value="NZ_JBHTCF010000020.1"/>
</dbReference>
<comment type="caution">
    <text evidence="5">The sequence shown here is derived from an EMBL/GenBank/DDBJ whole genome shotgun (WGS) entry which is preliminary data.</text>
</comment>
<evidence type="ECO:0000313" key="5">
    <source>
        <dbReference type="EMBL" id="MFC7309239.1"/>
    </source>
</evidence>
<dbReference type="PANTHER" id="PTHR38589">
    <property type="entry name" value="BLR0621 PROTEIN"/>
    <property type="match status" value="1"/>
</dbReference>